<evidence type="ECO:0000256" key="2">
    <source>
        <dbReference type="SAM" id="Phobius"/>
    </source>
</evidence>
<protein>
    <recommendedName>
        <fullName evidence="3">WW domain-containing protein</fullName>
    </recommendedName>
</protein>
<evidence type="ECO:0000259" key="3">
    <source>
        <dbReference type="PROSITE" id="PS50020"/>
    </source>
</evidence>
<evidence type="ECO:0000313" key="5">
    <source>
        <dbReference type="Proteomes" id="UP001162640"/>
    </source>
</evidence>
<feature type="compositionally biased region" description="Basic and acidic residues" evidence="1">
    <location>
        <begin position="344"/>
        <end position="382"/>
    </location>
</feature>
<feature type="domain" description="WW" evidence="3">
    <location>
        <begin position="497"/>
        <end position="525"/>
    </location>
</feature>
<dbReference type="EMBL" id="BLQM01000311">
    <property type="protein sequence ID" value="GMH82296.1"/>
    <property type="molecule type" value="Genomic_DNA"/>
</dbReference>
<feature type="transmembrane region" description="Helical" evidence="2">
    <location>
        <begin position="24"/>
        <end position="41"/>
    </location>
</feature>
<dbReference type="CDD" id="cd00201">
    <property type="entry name" value="WW"/>
    <property type="match status" value="1"/>
</dbReference>
<dbReference type="PROSITE" id="PS50020">
    <property type="entry name" value="WW_DOMAIN_2"/>
    <property type="match status" value="1"/>
</dbReference>
<proteinExistence type="predicted"/>
<evidence type="ECO:0000313" key="4">
    <source>
        <dbReference type="EMBL" id="GMH82296.1"/>
    </source>
</evidence>
<dbReference type="AlphaFoldDB" id="A0A9W7B0Q7"/>
<feature type="compositionally biased region" description="Basic and acidic residues" evidence="1">
    <location>
        <begin position="421"/>
        <end position="436"/>
    </location>
</feature>
<keyword evidence="2" id="KW-0812">Transmembrane</keyword>
<dbReference type="InterPro" id="IPR001202">
    <property type="entry name" value="WW_dom"/>
</dbReference>
<gene>
    <name evidence="4" type="ORF">TL16_g09210</name>
</gene>
<keyword evidence="2" id="KW-0472">Membrane</keyword>
<organism evidence="4 5">
    <name type="scientific">Triparma laevis f. inornata</name>
    <dbReference type="NCBI Taxonomy" id="1714386"/>
    <lineage>
        <taxon>Eukaryota</taxon>
        <taxon>Sar</taxon>
        <taxon>Stramenopiles</taxon>
        <taxon>Ochrophyta</taxon>
        <taxon>Bolidophyceae</taxon>
        <taxon>Parmales</taxon>
        <taxon>Triparmaceae</taxon>
        <taxon>Triparma</taxon>
    </lineage>
</organism>
<dbReference type="Proteomes" id="UP001162640">
    <property type="component" value="Unassembled WGS sequence"/>
</dbReference>
<evidence type="ECO:0000256" key="1">
    <source>
        <dbReference type="SAM" id="MobiDB-lite"/>
    </source>
</evidence>
<reference evidence="5" key="1">
    <citation type="journal article" date="2023" name="Commun. Biol.">
        <title>Genome analysis of Parmales, the sister group of diatoms, reveals the evolutionary specialization of diatoms from phago-mixotrophs to photoautotrophs.</title>
        <authorList>
            <person name="Ban H."/>
            <person name="Sato S."/>
            <person name="Yoshikawa S."/>
            <person name="Yamada K."/>
            <person name="Nakamura Y."/>
            <person name="Ichinomiya M."/>
            <person name="Sato N."/>
            <person name="Blanc-Mathieu R."/>
            <person name="Endo H."/>
            <person name="Kuwata A."/>
            <person name="Ogata H."/>
        </authorList>
    </citation>
    <scope>NUCLEOTIDE SEQUENCE [LARGE SCALE GENOMIC DNA]</scope>
</reference>
<feature type="region of interest" description="Disordered" evidence="1">
    <location>
        <begin position="322"/>
        <end position="477"/>
    </location>
</feature>
<accession>A0A9W7B0Q7</accession>
<comment type="caution">
    <text evidence="4">The sequence shown here is derived from an EMBL/GenBank/DDBJ whole genome shotgun (WGS) entry which is preliminary data.</text>
</comment>
<name>A0A9W7B0Q7_9STRA</name>
<sequence>MTKTWLVSFLVADAQDIFLFTPLKIYILFVYLPSLISKNVSRTREGLVKIKHWYGKMVNENASVIVALNHPELEASSLVLEAFNHVGSKDELTLPNPVSVPATPGVKAKQRSIWHPGGSMLEAVSADTRGRSRSEAASDVLVVEVDESRFKYTGLRRIGVCIFGWYGLLPDLIQDMLMEFLAPLAVGIFIYSQMLVYRQWSTDNSQPLLIEAGATGGFLVWYLARKVYRTRKRRMKAAKRNVNNIEEIANPMSVEQGLEMQNFQIQLAIRKAGGGASTVLGGGDNMHILGASVEDLRNLTGGKGTSGAGKLEEESHVHRAASFKNKNLKLGPGNKLRKNSQAGADKKKEEVREQEKNKLQGDKGPGEGGDKEQMNSESEGKGEGTTGLQNVETLEKQAPAETAGSNIAAKGVDTSGKKKRAETEKTEETKEKKKVEIPMTPLQRQAAAAKARSKPEEDAKKSASKKPAAKMNNNAEEVAEARSGKELWKQAKKRIKWVKAFSEKYKQEYYINQETKEAVWIKPDDFDGE</sequence>
<keyword evidence="2" id="KW-1133">Transmembrane helix</keyword>
<feature type="transmembrane region" description="Helical" evidence="2">
    <location>
        <begin position="206"/>
        <end position="224"/>
    </location>
</feature>
<feature type="transmembrane region" description="Helical" evidence="2">
    <location>
        <begin position="180"/>
        <end position="200"/>
    </location>
</feature>
<feature type="compositionally biased region" description="Low complexity" evidence="1">
    <location>
        <begin position="324"/>
        <end position="334"/>
    </location>
</feature>